<evidence type="ECO:0000259" key="6">
    <source>
        <dbReference type="Pfam" id="PF02771"/>
    </source>
</evidence>
<evidence type="ECO:0000313" key="8">
    <source>
        <dbReference type="Proteomes" id="UP000076761"/>
    </source>
</evidence>
<keyword evidence="8" id="KW-1185">Reference proteome</keyword>
<dbReference type="InterPro" id="IPR037069">
    <property type="entry name" value="AcylCoA_DH/ox_N_sf"/>
</dbReference>
<keyword evidence="3" id="KW-0560">Oxidoreductase</keyword>
<proteinExistence type="predicted"/>
<evidence type="ECO:0000256" key="3">
    <source>
        <dbReference type="ARBA" id="ARBA00023002"/>
    </source>
</evidence>
<dbReference type="GO" id="GO:0000062">
    <property type="term" value="F:fatty-acyl-CoA binding"/>
    <property type="evidence" value="ECO:0007669"/>
    <property type="project" value="TreeGrafter"/>
</dbReference>
<evidence type="ECO:0000313" key="7">
    <source>
        <dbReference type="EMBL" id="KZT21519.1"/>
    </source>
</evidence>
<feature type="domain" description="Acyl-CoA dehydrogenase/oxidase N-terminal" evidence="6">
    <location>
        <begin position="2"/>
        <end position="89"/>
    </location>
</feature>
<dbReference type="GO" id="GO:0033539">
    <property type="term" value="P:fatty acid beta-oxidation using acyl-CoA dehydrogenase"/>
    <property type="evidence" value="ECO:0007669"/>
    <property type="project" value="TreeGrafter"/>
</dbReference>
<sequence length="240" mass="26073">MPRVLEGYRTETLDTSILSEMGELGLLGPTIQGYGCAGASSVAYGLIAREIERVDSGYRSTSSVQSSLVMHPIYAFGSEAQKNKYLPALDYGRRSTRWWCFVINGAKTWISNAPVADVFAIWAWCKWDDKVRGFVVEKGAHGLSAPAITNKVALRASLKGSVFLDNVKVSQEAPLPGTKGLGSAFSCLNNARYGISWGVLGALEDCIVRTEHMLSRGAISVVRSSRSSSSIRSSVMRRLK</sequence>
<dbReference type="Pfam" id="PF02771">
    <property type="entry name" value="Acyl-CoA_dh_N"/>
    <property type="match status" value="1"/>
</dbReference>
<dbReference type="PANTHER" id="PTHR42807">
    <property type="entry name" value="GLUTARYL-COA DEHYDROGENASE, MITOCHONDRIAL"/>
    <property type="match status" value="1"/>
</dbReference>
<dbReference type="GO" id="GO:0004361">
    <property type="term" value="F:glutaryl-CoA dehydrogenase activity"/>
    <property type="evidence" value="ECO:0007669"/>
    <property type="project" value="TreeGrafter"/>
</dbReference>
<dbReference type="OrthoDB" id="435240at2759"/>
<dbReference type="InParanoid" id="A0A165PUI7"/>
<dbReference type="Proteomes" id="UP000076761">
    <property type="component" value="Unassembled WGS sequence"/>
</dbReference>
<gene>
    <name evidence="7" type="ORF">NEOLEDRAFT_1181684</name>
</gene>
<accession>A0A165PUI7</accession>
<dbReference type="STRING" id="1314782.A0A165PUI7"/>
<evidence type="ECO:0000259" key="5">
    <source>
        <dbReference type="Pfam" id="PF02770"/>
    </source>
</evidence>
<name>A0A165PUI7_9AGAM</name>
<evidence type="ECO:0000256" key="1">
    <source>
        <dbReference type="ARBA" id="ARBA00004173"/>
    </source>
</evidence>
<protein>
    <submittedName>
        <fullName evidence="7">Acyl-CoA dehydrogenase NM domain-like protein</fullName>
    </submittedName>
</protein>
<keyword evidence="2" id="KW-0809">Transit peptide</keyword>
<dbReference type="Gene3D" id="2.40.110.10">
    <property type="entry name" value="Butyryl-CoA Dehydrogenase, subunit A, domain 2"/>
    <property type="match status" value="1"/>
</dbReference>
<dbReference type="AlphaFoldDB" id="A0A165PUI7"/>
<evidence type="ECO:0000256" key="2">
    <source>
        <dbReference type="ARBA" id="ARBA00022946"/>
    </source>
</evidence>
<dbReference type="EMBL" id="KV425606">
    <property type="protein sequence ID" value="KZT21519.1"/>
    <property type="molecule type" value="Genomic_DNA"/>
</dbReference>
<dbReference type="InterPro" id="IPR006091">
    <property type="entry name" value="Acyl-CoA_Oxase/DH_mid-dom"/>
</dbReference>
<dbReference type="SUPFAM" id="SSF56645">
    <property type="entry name" value="Acyl-CoA dehydrogenase NM domain-like"/>
    <property type="match status" value="1"/>
</dbReference>
<dbReference type="InterPro" id="IPR046373">
    <property type="entry name" value="Acyl-CoA_Oxase/DH_mid-dom_sf"/>
</dbReference>
<feature type="domain" description="Acyl-CoA oxidase/dehydrogenase middle" evidence="5">
    <location>
        <begin position="100"/>
        <end position="167"/>
    </location>
</feature>
<dbReference type="Pfam" id="PF02770">
    <property type="entry name" value="Acyl-CoA_dh_M"/>
    <property type="match status" value="1"/>
</dbReference>
<dbReference type="InterPro" id="IPR052033">
    <property type="entry name" value="Glutaryl-CoA_DH_mitochondrial"/>
</dbReference>
<comment type="subcellular location">
    <subcellularLocation>
        <location evidence="1">Mitochondrion</location>
    </subcellularLocation>
</comment>
<dbReference type="Gene3D" id="1.10.540.10">
    <property type="entry name" value="Acyl-CoA dehydrogenase/oxidase, N-terminal domain"/>
    <property type="match status" value="1"/>
</dbReference>
<dbReference type="GO" id="GO:0046949">
    <property type="term" value="P:fatty-acyl-CoA biosynthetic process"/>
    <property type="evidence" value="ECO:0007669"/>
    <property type="project" value="TreeGrafter"/>
</dbReference>
<dbReference type="PANTHER" id="PTHR42807:SF1">
    <property type="entry name" value="GLUTARYL-COA DEHYDROGENASE, MITOCHONDRIAL"/>
    <property type="match status" value="1"/>
</dbReference>
<dbReference type="GO" id="GO:0050660">
    <property type="term" value="F:flavin adenine dinucleotide binding"/>
    <property type="evidence" value="ECO:0007669"/>
    <property type="project" value="InterPro"/>
</dbReference>
<dbReference type="GO" id="GO:0005743">
    <property type="term" value="C:mitochondrial inner membrane"/>
    <property type="evidence" value="ECO:0007669"/>
    <property type="project" value="TreeGrafter"/>
</dbReference>
<keyword evidence="4" id="KW-0496">Mitochondrion</keyword>
<dbReference type="InterPro" id="IPR009100">
    <property type="entry name" value="AcylCoA_DH/oxidase_NM_dom_sf"/>
</dbReference>
<dbReference type="InterPro" id="IPR013786">
    <property type="entry name" value="AcylCoA_DH/ox_N"/>
</dbReference>
<organism evidence="7 8">
    <name type="scientific">Neolentinus lepideus HHB14362 ss-1</name>
    <dbReference type="NCBI Taxonomy" id="1314782"/>
    <lineage>
        <taxon>Eukaryota</taxon>
        <taxon>Fungi</taxon>
        <taxon>Dikarya</taxon>
        <taxon>Basidiomycota</taxon>
        <taxon>Agaricomycotina</taxon>
        <taxon>Agaricomycetes</taxon>
        <taxon>Gloeophyllales</taxon>
        <taxon>Gloeophyllaceae</taxon>
        <taxon>Neolentinus</taxon>
    </lineage>
</organism>
<reference evidence="7 8" key="1">
    <citation type="journal article" date="2016" name="Mol. Biol. Evol.">
        <title>Comparative Genomics of Early-Diverging Mushroom-Forming Fungi Provides Insights into the Origins of Lignocellulose Decay Capabilities.</title>
        <authorList>
            <person name="Nagy L.G."/>
            <person name="Riley R."/>
            <person name="Tritt A."/>
            <person name="Adam C."/>
            <person name="Daum C."/>
            <person name="Floudas D."/>
            <person name="Sun H."/>
            <person name="Yadav J.S."/>
            <person name="Pangilinan J."/>
            <person name="Larsson K.H."/>
            <person name="Matsuura K."/>
            <person name="Barry K."/>
            <person name="Labutti K."/>
            <person name="Kuo R."/>
            <person name="Ohm R.A."/>
            <person name="Bhattacharya S.S."/>
            <person name="Shirouzu T."/>
            <person name="Yoshinaga Y."/>
            <person name="Martin F.M."/>
            <person name="Grigoriev I.V."/>
            <person name="Hibbett D.S."/>
        </authorList>
    </citation>
    <scope>NUCLEOTIDE SEQUENCE [LARGE SCALE GENOMIC DNA]</scope>
    <source>
        <strain evidence="7 8">HHB14362 ss-1</strain>
    </source>
</reference>
<evidence type="ECO:0000256" key="4">
    <source>
        <dbReference type="ARBA" id="ARBA00023128"/>
    </source>
</evidence>
<dbReference type="Gene3D" id="1.20.140.10">
    <property type="entry name" value="Butyryl-CoA Dehydrogenase, subunit A, domain 3"/>
    <property type="match status" value="1"/>
</dbReference>